<evidence type="ECO:0000256" key="3">
    <source>
        <dbReference type="ARBA" id="ARBA00022448"/>
    </source>
</evidence>
<gene>
    <name evidence="10" type="ORF">O166_09595</name>
</gene>
<evidence type="ECO:0000256" key="4">
    <source>
        <dbReference type="ARBA" id="ARBA00022475"/>
    </source>
</evidence>
<comment type="similarity">
    <text evidence="2">Belongs to the CitM (TC 2.A.11) transporter family.</text>
</comment>
<name>A0ABP2XLR4_9NEIS</name>
<proteinExistence type="inferred from homology"/>
<feature type="transmembrane region" description="Helical" evidence="8">
    <location>
        <begin position="181"/>
        <end position="200"/>
    </location>
</feature>
<feature type="transmembrane region" description="Helical" evidence="8">
    <location>
        <begin position="142"/>
        <end position="161"/>
    </location>
</feature>
<sequence length="419" mass="43876">MPAGAYDMTMTILAIFLIVYLGMILGGLPFLQLDRTGVALLGAIALIGVNALSLEQAVASMHLPTLILLFAFMVISAQMRLGGFYDWVTRKLATLSLGPAGLLAALTVVSAALSAVFSNDIVCLAVAPVLIDVCRQRRLDPVPFLLALACASNIGSAATLIGNPQNMLIGQTLRLDFGGYFLAAAIPVGFGLLACWALIVRQTGGRWLDAGPAEPAAEPPRAGAPFDGWQTAKGLAIAAALLAAFLAAPWPREHMALIGAGILLMSRQLHSRKMLGLVDWELLVLFMSLFVVNHALQRTGIPSDAVAGLAALGVRLEQPGPLFAATFLLSNIVSNVPAVMLLLPVAHHEASGLLLALVSTLSGNLLIVGSIANIIVVDAAARRGVAIDWKRHARVGVPITLATLAVSGAYLALRFQLGF</sequence>
<dbReference type="CDD" id="cd01117">
    <property type="entry name" value="YbiR_permease"/>
    <property type="match status" value="1"/>
</dbReference>
<feature type="transmembrane region" description="Helical" evidence="8">
    <location>
        <begin position="322"/>
        <end position="346"/>
    </location>
</feature>
<feature type="transmembrane region" description="Helical" evidence="8">
    <location>
        <begin position="100"/>
        <end position="130"/>
    </location>
</feature>
<evidence type="ECO:0000256" key="2">
    <source>
        <dbReference type="ARBA" id="ARBA00009843"/>
    </source>
</evidence>
<reference evidence="10 11" key="1">
    <citation type="journal article" date="2013" name="Genome Announc.">
        <title>Genome Sequence of the Pigment-Producing Bacterium Pseudogulbenkiania ferrooxidans, Isolated from Loktak Lake.</title>
        <authorList>
            <person name="Puranik S."/>
            <person name="Talkal R."/>
            <person name="Qureshi A."/>
            <person name="Khardenavis A."/>
            <person name="Kapley A."/>
            <person name="Purohit H.J."/>
        </authorList>
    </citation>
    <scope>NUCLEOTIDE SEQUENCE [LARGE SCALE GENOMIC DNA]</scope>
    <source>
        <strain evidence="10 11">EGD-HP2</strain>
    </source>
</reference>
<evidence type="ECO:0000256" key="7">
    <source>
        <dbReference type="ARBA" id="ARBA00023136"/>
    </source>
</evidence>
<keyword evidence="7 8" id="KW-0472">Membrane</keyword>
<dbReference type="PRINTS" id="PR00758">
    <property type="entry name" value="ARSENICPUMP"/>
</dbReference>
<evidence type="ECO:0000256" key="6">
    <source>
        <dbReference type="ARBA" id="ARBA00022989"/>
    </source>
</evidence>
<dbReference type="InterPro" id="IPR004680">
    <property type="entry name" value="Cit_transptr-like_dom"/>
</dbReference>
<accession>A0ABP2XLR4</accession>
<dbReference type="Pfam" id="PF03600">
    <property type="entry name" value="CitMHS"/>
    <property type="match status" value="1"/>
</dbReference>
<keyword evidence="6 8" id="KW-1133">Transmembrane helix</keyword>
<comment type="subcellular location">
    <subcellularLocation>
        <location evidence="1">Cell membrane</location>
        <topology evidence="1">Multi-pass membrane protein</topology>
    </subcellularLocation>
</comment>
<evidence type="ECO:0000256" key="8">
    <source>
        <dbReference type="SAM" id="Phobius"/>
    </source>
</evidence>
<dbReference type="EMBL" id="AVPH01000240">
    <property type="protein sequence ID" value="ERE05831.1"/>
    <property type="molecule type" value="Genomic_DNA"/>
</dbReference>
<keyword evidence="3" id="KW-0813">Transport</keyword>
<feature type="domain" description="Citrate transporter-like" evidence="9">
    <location>
        <begin position="33"/>
        <end position="348"/>
    </location>
</feature>
<evidence type="ECO:0000259" key="9">
    <source>
        <dbReference type="Pfam" id="PF03600"/>
    </source>
</evidence>
<organism evidence="10 11">
    <name type="scientific">Pseudogulbenkiania ferrooxidans EGD-HP2</name>
    <dbReference type="NCBI Taxonomy" id="1388764"/>
    <lineage>
        <taxon>Bacteria</taxon>
        <taxon>Pseudomonadati</taxon>
        <taxon>Pseudomonadota</taxon>
        <taxon>Betaproteobacteria</taxon>
        <taxon>Neisseriales</taxon>
        <taxon>Chromobacteriaceae</taxon>
        <taxon>Pseudogulbenkiania</taxon>
    </lineage>
</organism>
<feature type="transmembrane region" description="Helical" evidence="8">
    <location>
        <begin position="12"/>
        <end position="31"/>
    </location>
</feature>
<feature type="transmembrane region" description="Helical" evidence="8">
    <location>
        <begin position="353"/>
        <end position="375"/>
    </location>
</feature>
<protein>
    <submittedName>
        <fullName evidence="10">Transporter</fullName>
    </submittedName>
</protein>
<keyword evidence="5 8" id="KW-0812">Transmembrane</keyword>
<comment type="caution">
    <text evidence="10">The sequence shown here is derived from an EMBL/GenBank/DDBJ whole genome shotgun (WGS) entry which is preliminary data.</text>
</comment>
<evidence type="ECO:0000313" key="11">
    <source>
        <dbReference type="Proteomes" id="UP000016426"/>
    </source>
</evidence>
<evidence type="ECO:0000256" key="1">
    <source>
        <dbReference type="ARBA" id="ARBA00004651"/>
    </source>
</evidence>
<dbReference type="Proteomes" id="UP000016426">
    <property type="component" value="Unassembled WGS sequence"/>
</dbReference>
<feature type="transmembrane region" description="Helical" evidence="8">
    <location>
        <begin position="395"/>
        <end position="413"/>
    </location>
</feature>
<keyword evidence="4" id="KW-1003">Cell membrane</keyword>
<evidence type="ECO:0000313" key="10">
    <source>
        <dbReference type="EMBL" id="ERE05831.1"/>
    </source>
</evidence>
<keyword evidence="11" id="KW-1185">Reference proteome</keyword>
<feature type="transmembrane region" description="Helical" evidence="8">
    <location>
        <begin position="66"/>
        <end position="88"/>
    </location>
</feature>
<dbReference type="InterPro" id="IPR000802">
    <property type="entry name" value="Arsenical_pump_ArsB"/>
</dbReference>
<dbReference type="PANTHER" id="PTHR43302:SF5">
    <property type="entry name" value="TRANSPORTER ARSB-RELATED"/>
    <property type="match status" value="1"/>
</dbReference>
<evidence type="ECO:0000256" key="5">
    <source>
        <dbReference type="ARBA" id="ARBA00022692"/>
    </source>
</evidence>
<feature type="transmembrane region" description="Helical" evidence="8">
    <location>
        <begin position="37"/>
        <end position="54"/>
    </location>
</feature>
<dbReference type="PANTHER" id="PTHR43302">
    <property type="entry name" value="TRANSPORTER ARSB-RELATED"/>
    <property type="match status" value="1"/>
</dbReference>